<protein>
    <submittedName>
        <fullName evidence="1">Uncharacterized protein</fullName>
    </submittedName>
</protein>
<evidence type="ECO:0000313" key="2">
    <source>
        <dbReference type="Proteomes" id="UP000076193"/>
    </source>
</evidence>
<evidence type="ECO:0000313" key="1">
    <source>
        <dbReference type="EMBL" id="XKQ40570.1"/>
    </source>
</evidence>
<proteinExistence type="predicted"/>
<reference evidence="1" key="1">
    <citation type="submission" date="2024-10" db="EMBL/GenBank/DDBJ databases">
        <title>Strain of Rhizobium-related bacteria isolated fromm roots of Vavilovia formosa.</title>
        <authorList>
            <person name="Kimeklis A."/>
            <person name="Afonin A."/>
        </authorList>
    </citation>
    <scope>NUCLEOTIDE SEQUENCE</scope>
    <source>
        <strain evidence="1">Vaf12</strain>
    </source>
</reference>
<gene>
    <name evidence="1" type="ORF">A4A59_001305</name>
</gene>
<name>A0ACD5F5M0_RHILE</name>
<accession>A0ACD5F5M0</accession>
<dbReference type="Proteomes" id="UP000076193">
    <property type="component" value="Chromosome"/>
</dbReference>
<organism evidence="1 2">
    <name type="scientific">Rhizobium leguminosarum</name>
    <dbReference type="NCBI Taxonomy" id="384"/>
    <lineage>
        <taxon>Bacteria</taxon>
        <taxon>Pseudomonadati</taxon>
        <taxon>Pseudomonadota</taxon>
        <taxon>Alphaproteobacteria</taxon>
        <taxon>Hyphomicrobiales</taxon>
        <taxon>Rhizobiaceae</taxon>
        <taxon>Rhizobium/Agrobacterium group</taxon>
        <taxon>Rhizobium</taxon>
    </lineage>
</organism>
<sequence>MKHPREGGSMSIPAGISPNIIDAINAHWDAEIIDRFALQHHSDDIELLTRSRTLERYAFRQFVFSQCHSEADVARKLEYLRAGGPDGKAGFIAALVDDDRGDDLPAAFLRSLIITAPARAVPALPPVSESATFTGD</sequence>
<dbReference type="EMBL" id="CP171844">
    <property type="protein sequence ID" value="XKQ40570.1"/>
    <property type="molecule type" value="Genomic_DNA"/>
</dbReference>